<sequence>MKFTAGEHWLAIDYKLPHEKRIYNAAPFVVEATKGKKRSATTYAFDTEMIAPGGSWELPAQATFIHERVLRGADTPPGDTPE</sequence>
<protein>
    <submittedName>
        <fullName evidence="1">Uncharacterized protein</fullName>
    </submittedName>
</protein>
<reference evidence="1" key="1">
    <citation type="submission" date="2023-06" db="EMBL/GenBank/DDBJ databases">
        <authorList>
            <person name="Jiang Y."/>
            <person name="Liu Q."/>
        </authorList>
    </citation>
    <scope>NUCLEOTIDE SEQUENCE</scope>
    <source>
        <strain evidence="1">CGMCC 1.12090</strain>
    </source>
</reference>
<dbReference type="Proteomes" id="UP001169027">
    <property type="component" value="Unassembled WGS sequence"/>
</dbReference>
<dbReference type="RefSeq" id="WP_301812945.1">
    <property type="nucleotide sequence ID" value="NZ_JAUJZH010000018.1"/>
</dbReference>
<organism evidence="1 2">
    <name type="scientific">Variovorax ginsengisoli</name>
    <dbReference type="NCBI Taxonomy" id="363844"/>
    <lineage>
        <taxon>Bacteria</taxon>
        <taxon>Pseudomonadati</taxon>
        <taxon>Pseudomonadota</taxon>
        <taxon>Betaproteobacteria</taxon>
        <taxon>Burkholderiales</taxon>
        <taxon>Comamonadaceae</taxon>
        <taxon>Variovorax</taxon>
    </lineage>
</organism>
<name>A0ABT8SAE4_9BURK</name>
<accession>A0ABT8SAE4</accession>
<proteinExistence type="predicted"/>
<evidence type="ECO:0000313" key="1">
    <source>
        <dbReference type="EMBL" id="MDO1535249.1"/>
    </source>
</evidence>
<comment type="caution">
    <text evidence="1">The sequence shown here is derived from an EMBL/GenBank/DDBJ whole genome shotgun (WGS) entry which is preliminary data.</text>
</comment>
<evidence type="ECO:0000313" key="2">
    <source>
        <dbReference type="Proteomes" id="UP001169027"/>
    </source>
</evidence>
<gene>
    <name evidence="1" type="ORF">Q2T77_23425</name>
</gene>
<dbReference type="EMBL" id="JAUKVY010000018">
    <property type="protein sequence ID" value="MDO1535249.1"/>
    <property type="molecule type" value="Genomic_DNA"/>
</dbReference>
<keyword evidence="2" id="KW-1185">Reference proteome</keyword>